<organism evidence="2 3">
    <name type="scientific">Panagrolaimus superbus</name>
    <dbReference type="NCBI Taxonomy" id="310955"/>
    <lineage>
        <taxon>Eukaryota</taxon>
        <taxon>Metazoa</taxon>
        <taxon>Ecdysozoa</taxon>
        <taxon>Nematoda</taxon>
        <taxon>Chromadorea</taxon>
        <taxon>Rhabditida</taxon>
        <taxon>Tylenchina</taxon>
        <taxon>Panagrolaimomorpha</taxon>
        <taxon>Panagrolaimoidea</taxon>
        <taxon>Panagrolaimidae</taxon>
        <taxon>Panagrolaimus</taxon>
    </lineage>
</organism>
<protein>
    <submittedName>
        <fullName evidence="3">Uncharacterized protein</fullName>
    </submittedName>
</protein>
<reference evidence="3" key="1">
    <citation type="submission" date="2022-11" db="UniProtKB">
        <authorList>
            <consortium name="WormBaseParasite"/>
        </authorList>
    </citation>
    <scope>IDENTIFICATION</scope>
</reference>
<dbReference type="Proteomes" id="UP000887577">
    <property type="component" value="Unplaced"/>
</dbReference>
<evidence type="ECO:0000256" key="1">
    <source>
        <dbReference type="SAM" id="MobiDB-lite"/>
    </source>
</evidence>
<accession>A0A914YIM6</accession>
<feature type="compositionally biased region" description="Basic and acidic residues" evidence="1">
    <location>
        <begin position="113"/>
        <end position="134"/>
    </location>
</feature>
<feature type="region of interest" description="Disordered" evidence="1">
    <location>
        <begin position="78"/>
        <end position="134"/>
    </location>
</feature>
<name>A0A914YIM6_9BILA</name>
<evidence type="ECO:0000313" key="3">
    <source>
        <dbReference type="WBParaSite" id="PSU_v2.g18676.t1"/>
    </source>
</evidence>
<sequence length="134" mass="14872">MNRVPLTVYSTPACHGYCHHHFGSSSTSFAYQYPSISIFDQVSIAPSFLYVPVPIQQLPSQYAPSYLPTNYSNILPGQSAHLYPNGGSDNPNPFYEPLTTPEMPSPPPRLRRGLRDQNEVVAKKPKTEHNDAAP</sequence>
<dbReference type="WBParaSite" id="PSU_v2.g18676.t1">
    <property type="protein sequence ID" value="PSU_v2.g18676.t1"/>
    <property type="gene ID" value="PSU_v2.g18676"/>
</dbReference>
<keyword evidence="2" id="KW-1185">Reference proteome</keyword>
<dbReference type="AlphaFoldDB" id="A0A914YIM6"/>
<evidence type="ECO:0000313" key="2">
    <source>
        <dbReference type="Proteomes" id="UP000887577"/>
    </source>
</evidence>
<proteinExistence type="predicted"/>